<dbReference type="SMART" id="SM00209">
    <property type="entry name" value="TSP1"/>
    <property type="match status" value="1"/>
</dbReference>
<sequence length="4769" mass="508662">MKRLLFALSLGALANAKVADVVLLQAQKVAEDSTDSSPKFKACQGQPIGQRGSAICDTLPATECGSRYAPIGMPGEQQFMQCELVGDDCRAVGPECMFLTDMQVEYLVVAGGGGAGSGGGGAGGVLKGQTTLEVGGTLPVLVGAGGKFGGGGSPYWKANLIPTSGSDSKLGDIVAKGGGHGGGGSTRTQTPPVGGSGGGGGYDASSITRSSGTKGQGHGGGRCSASGYGGGGGGGGAGEAGKDSPQKHYGGKGGDGISSDITGTPVFYGGGGGGAVNDNTNQAVSGRGGQGGKGGGGHGSDFGNGASWWIFSGTDGEPNTGGGGGGTDADSRMAGNGGSGIVIVRYKADFPLLSGGKVTSAGGYQVHSFTTIGKDELQYTMKETLPIDFLVVAGGGGAGSGGGGGGGVLTGSKFITKGTFWDVKVGEGGAAGMGGARPATSGNAMKGGDSVLGDLVAIGGGKGADRTRTPGDGGSGGGGGWDKADDQPARGSPGQGFHGGLCAVKGWGGGGGGGGAGGPGEAATVKHKGGKGGDGVSSDITGTLKWYGGGGGGGASGMNNKPIENGGGAGGKGGGGKGSDFGIDHRSVTQKFTGTDGEANTGGGGGGTDPEGYVAGKGGSGIVVVRYKSSTPVLTGGTITTSGGYQIHTFTTGTSALKHYMQNSWFVIKMQHVTVCLTCEAAGAYPPGSKAHLERIWSASDSHLTMMSVMKQARPAISSGRHYCVLLFLAFALQTASKKLHATNYEAKALISSDSSGAETHRGGNGGGITGHLPSSRILNAACDTCCQNIKVSFPEGFGIQSHFWIHDSFDRKHKSKLMTDATVIKAIGNVVELKLKASTEPDPKVGSKVMAYFRVGAKRSKSPRRGVVKGISSTTVDVVFGALGEEAVPRTWILPAWAGDKQVVPSSWISKSSKDQLGSSSTNCSRYLHMVPCLEQDVCTWRKAATASDCVLSDWEGWGSCSVTCGMGQQQRQRRALLRSSCQGQPLKLHEERYCVQPQCPDNGMCQVPGGMMISKLRNSSKKTQTKTTKLLALTSNVSKARPSARPSAPAWGFGALLELVAKGPHETAEEALKSVGEKSAKQVPLEEEAEYIKEGDGKTILAWAVAGSGVGPQCPEGYYAWRVDIDESNGTMVGACNRCAGCDSCFGPKPSDCMQCPLDQFMFIDTAGTASCIKACPKCFTAAASGFCEFDRSQHGCDHEAAFNPSISVEDRGDPGTCRDLEKYKAQDASPVALLALRVSSNETLTAKPTSGKGSKGSSMPGIDASAFWTLMKSSGTTLVQEKLEVVVKELGETAEASMRAEFDKFLQGDKFLAPFQSILGTDSQSTPSDGLVATLLQEVSSRLLPEGDGSDFIADAEAQFSAFLQDKLSSLPVPVKSRGTMMVRAITAAVSIEVQKIWVSTGTELRTHVTSQVQGAVGSMSLQADMSQSLQSVLSKAIGDLNTKLQELDLAAHFGSLMPEITKQVKEDLDDQLEEAGVSTTDKAEILEKTSSLMQELSTNMAKPVFASLMASLMPYKLADAGAIAKDLIRGVSEAWMKEITKSSTGAVKTLIDEAFGFIQGPLQNLVGGGTRMLGLDDEAAEALTEAFFLEVKGRINNIGRALVLDIMSFVTKQLQDQTETIVDELVGEPMGVLQKGFDDGSVETVRIAKEEFSKAEDRNKREGKSGFTALSKAALGAVDPIMSRSQPWVSNVTTAVKASLKNFPSVLKQQMLVITTSTKTYLNKDLYPSFKTMMEQLVCDMQSFLLEKCAAWATSHLSGILAAVDAGSNGVGSLGSVLTGMLDSAEADVGEIFEKLRPVKQIGAPAKVVLDESKLAVTDAIKAIRTGISEGQHWTKTMAKSARSMIQSTLLAALPDSKAGSCKLFDKTKAKGFGDSLRNFMDSAKKTFKSFSSGGKFRELKSTILVPITSLLERQAKEEVRLRKARVQKKALDALQEEVKAQDAEELTGTLLSTFVGPICVDSASFVSDSIVSMGSGFGEAAIKKLVGAGLPDLLSKEVEELILSTASAASKVAEEECRKAVTIAQAPAALQQNLKAIKATTTAHGLFESVQPVMSDLSDALLLELGQRSKDIKTKLQDHVQKTANEKMDEVQASLEEKLSSKELGLTQTEKDKVLSAFESEVVARVKTLLSGDFSVLEGIKQQAADLKTWNTAKLKSVFHKHISTLCEEMIRRFLQDSVVEMKSQIAERFTELAKEQLKSFGVSGEVTDEMEKLADTLQSWLGKKTVFLQGKHHSMHPFMQKVLDDMQGDGMKTLTSSATDLVGTLGIEEEVLGMFSGKELGIGLADITGLLKGNGLGGVLASGVSFLADLGKPGPSICKAGKASKMEADLNTIQTKVGALEQSALFQVFTQAAGMGCSLKEVGVVVSEALDSIDKAVFVVDDFVTIFTSLPIIKQIAKLLEPVVKKVKKMLESTLRKIRKFVDEKLMPVLSNFCDFSIDFQGKLEYLDKAIHALRLVAFPPKGAVAARNIGESMKVCDWMPPATSTLARVMTAVLDLEIFPKSWLATITDWLDFFPDAMVNAFRKGKRMLDTFLGPVLKFNDMMTKKHKACIPIVGCYEFTLRQLLKGLTGFLESLFDFALYPMNKLIEQVMDPIAAPIKEGIADSLPLPDLGMTDTDVNIPVQDGSDPNSDVGTLLQNGLLGKLETLSKHTQEEAGFCFAYGASIRADDAICQDLAVGEVSAPHQCQEVCKACTGCWRYSFIANDAAIPTGTCRLGGLKALYVKDTPNSVSGPMQCEDPQKFGSTPWREYSVAGLCADMSIFPNADTDTTCQMACYADKECDVAQMASGTCFIGKGKKDCTGKEYQFSVEKMRSAKEAQQTKCDAAAGISKAQAKALSACAGDKDCESEVLQAAAEREGIQGADSGVAGEALALSQSSYVKFTCELLNMDLHCPDVNTGEKVGGFEDCKSGTKQAFLQVSEAFPVGKSKLNWKRLVPKLDSSFQLLKSNMSQEKEEKQESCTKAFSDQWMCEMQAMATGDGASTAELAVLYQTQLHNYFMSNQVDKMLANQAENREQILQTQKLVNEQAAKTRQKLAEMEAKNANRTKEQTQQLVAKIDEAQKEQNARLAYMMQSQQCNAEMQTAQLKEFVGEKMAELQSAVLSGTGAQIDAAVDKLTDTMNANRYILEEAIKTSTASTHELINERFGELSTRMDAVDESLKEVQDLLDETLSRLDKTDQRIADLSAQSQSQFRSLRSGQQKQMNALLAVVQKLDVIEEKVDEIPQTVVEMRFQDFIYEFETIILEMNSFFEDFHAISQQRHRELAVVKSLQQAYRACGASLHAVTTAMVKVENTSLAVTRQLQHSFAGSVKKFSQIAALAVEGKFTRMHFDTLVATAAEEIKGNATLMERLLLGTSLAGVIEEDQRVMHGDGVENCKKACSPNGDAGDVTIVRAIPCICKDGSYPQRMIMGKYLYTSEAASIFHKHLEDALDDVPLEYTISIMNYYSQLKMLLSKFASWDLVADEHLVQQMEEAFQKIAFDFESLRKHYAMKTTDQQIVLGGLELTTELLDLLGPHFSPAPLQCQKPALLELGQADLSRLVYWGPVKLKSPLTGAASLIMRRPSKLLHTHALAWSYSLHDTPCQSISYPNIKDVMESSFICWTDNSGAVKVRSLCDSDLAKVVDTSSLHWASANRIAAKDLNKLVTPIETKYARTTPLDPDLFRFWGATVELLAAGDCGNGRLDMIEECDSPGEGCKDCTVIPGYDCPTPGLPCVARCGDHKPVKNEDCDENDLLDNDGCSSSCLLEYCGRTRISKAVEGLTPDLSLEDLSLCATQLESTAAQPEKCTYQELTFAGFTKKGRWVRHDVRLESKLGDVTQPMDPIKAKKGSPYKLWSDGQTLSLTCSGADAASDCLFACMALNASSECLTPWLVQTHSAENSSLDTAAKVLHIYGRSLPFLSTSDLQKCEESDGKDLFALSCGDGRVSGDEECDPPGPGCDANCKILDGWMCEPKRCVEICGDGLAVGDEVCDDGNVLDDDWCAADCRSGRRTCHALLQAKASAMPAGWYQLMKGKQESHAVYCNLWVNATSCQELLNREKTFNVELPSGWYSLFTQTNASDTGAGNGIEIVDVPGVPGVPFTSASHDFADMASRLSGGQVFTWIRSPQGSQRMELQSLLNDGDTSTAWKPRLDPKQEGGVDVVLAAGSLVHGVTLTAQTLSSVTLEFAHASATGSKMWTELAKVTWADSDSPVTQHWKFKEPVRAGALRISAGTASSPAFHEVQVWSKVSEPWNILSDGFTTMAWCGFNYTNRSTATAFTGGVVTPATMPKTAQEYQDLCHKGGFLEAGAFGSAGMAEVLAQQEAFQKELPMSGANGANWMALPFFWDSSSKAMQSLQGTLKAQCGADETSSSQPFCKADSSGIATHPKSAPTSLSCLSVQLSESGGGALINVWKHKKEGAFNDGNDFLYSSVVYADDKTGDFTVATQHNTGWHPRMRMDKFSKSGVLVWSHYLSHSQRVEGCAVWPTSKDFVCIHAGPDWKRDIRKQSGATGKELWSLARDTWIYSASYKVTVQQIKVDPKGYVWIAGFRFFTYYGTWDALVMKLNGETGKLDRSTVGTANIRQGSPKVRALEFDGSNQAYVMMEHEGNWGGRRGKQDVAVLATYSNTGTRWSKQYGSPEGDALIDARMDEQSTYIVLFARTQGAWLNAGGKKSRNEDLVVTKVACHNGAVLWATQIGPTGGSGGWQTARVLSGTQTFLDGNGDVVVAGAAFNGILKPGLRQPKQNKPNCFVLKRSRAATGGPCGSISSETQRTTARPGS</sequence>
<dbReference type="GO" id="GO:0005576">
    <property type="term" value="C:extracellular region"/>
    <property type="evidence" value="ECO:0007669"/>
    <property type="project" value="InterPro"/>
</dbReference>
<keyword evidence="3" id="KW-1015">Disulfide bond</keyword>
<dbReference type="SUPFAM" id="SSF82895">
    <property type="entry name" value="TSP-1 type 1 repeat"/>
    <property type="match status" value="1"/>
</dbReference>
<feature type="coiled-coil region" evidence="4">
    <location>
        <begin position="3029"/>
        <end position="3071"/>
    </location>
</feature>
<evidence type="ECO:0000256" key="2">
    <source>
        <dbReference type="ARBA" id="ARBA00022737"/>
    </source>
</evidence>
<reference evidence="8" key="1">
    <citation type="submission" date="2021-02" db="EMBL/GenBank/DDBJ databases">
        <authorList>
            <person name="Dougan E. K."/>
            <person name="Rhodes N."/>
            <person name="Thang M."/>
            <person name="Chan C."/>
        </authorList>
    </citation>
    <scope>NUCLEOTIDE SEQUENCE</scope>
</reference>
<evidence type="ECO:0000256" key="5">
    <source>
        <dbReference type="SAM" id="MobiDB-lite"/>
    </source>
</evidence>
<feature type="region of interest" description="Disordered" evidence="5">
    <location>
        <begin position="458"/>
        <end position="497"/>
    </location>
</feature>
<evidence type="ECO:0000256" key="4">
    <source>
        <dbReference type="SAM" id="Coils"/>
    </source>
</evidence>
<evidence type="ECO:0000313" key="9">
    <source>
        <dbReference type="Proteomes" id="UP000604046"/>
    </source>
</evidence>
<feature type="compositionally biased region" description="Gly residues" evidence="5">
    <location>
        <begin position="565"/>
        <end position="579"/>
    </location>
</feature>
<dbReference type="PROSITE" id="PS50092">
    <property type="entry name" value="TSP1"/>
    <property type="match status" value="1"/>
</dbReference>
<evidence type="ECO:0000259" key="7">
    <source>
        <dbReference type="SMART" id="SM00223"/>
    </source>
</evidence>
<dbReference type="OrthoDB" id="300641at2759"/>
<evidence type="ECO:0000256" key="3">
    <source>
        <dbReference type="ARBA" id="ARBA00023157"/>
    </source>
</evidence>
<name>A0A812RX34_9DINO</name>
<keyword evidence="4" id="KW-0175">Coiled coil</keyword>
<dbReference type="Pfam" id="PF21722">
    <property type="entry name" value="Gly_rich_2"/>
    <property type="match status" value="2"/>
</dbReference>
<proteinExistence type="predicted"/>
<dbReference type="Pfam" id="PF00090">
    <property type="entry name" value="TSP_1"/>
    <property type="match status" value="1"/>
</dbReference>
<dbReference type="Pfam" id="PF13948">
    <property type="entry name" value="DUF4215"/>
    <property type="match status" value="1"/>
</dbReference>
<feature type="chain" id="PRO_5032545110" description="Apple domain-containing protein" evidence="6">
    <location>
        <begin position="17"/>
        <end position="4769"/>
    </location>
</feature>
<evidence type="ECO:0000256" key="6">
    <source>
        <dbReference type="SAM" id="SignalP"/>
    </source>
</evidence>
<keyword evidence="2" id="KW-0677">Repeat</keyword>
<feature type="region of interest" description="Disordered" evidence="5">
    <location>
        <begin position="511"/>
        <end position="537"/>
    </location>
</feature>
<keyword evidence="1 6" id="KW-0732">Signal</keyword>
<comment type="caution">
    <text evidence="8">The sequence shown here is derived from an EMBL/GenBank/DDBJ whole genome shotgun (WGS) entry which is preliminary data.</text>
</comment>
<feature type="region of interest" description="Disordered" evidence="5">
    <location>
        <begin position="4747"/>
        <end position="4769"/>
    </location>
</feature>
<dbReference type="InterPro" id="IPR000177">
    <property type="entry name" value="Apple"/>
</dbReference>
<feature type="region of interest" description="Disordered" evidence="5">
    <location>
        <begin position="558"/>
        <end position="613"/>
    </location>
</feature>
<feature type="domain" description="Apple" evidence="7">
    <location>
        <begin position="2665"/>
        <end position="2743"/>
    </location>
</feature>
<evidence type="ECO:0000256" key="1">
    <source>
        <dbReference type="ARBA" id="ARBA00022729"/>
    </source>
</evidence>
<evidence type="ECO:0000313" key="8">
    <source>
        <dbReference type="EMBL" id="CAE7453803.1"/>
    </source>
</evidence>
<dbReference type="SMART" id="SM00223">
    <property type="entry name" value="APPLE"/>
    <property type="match status" value="1"/>
</dbReference>
<dbReference type="InterPro" id="IPR000884">
    <property type="entry name" value="TSP1_rpt"/>
</dbReference>
<accession>A0A812RX34</accession>
<feature type="region of interest" description="Disordered" evidence="5">
    <location>
        <begin position="175"/>
        <end position="256"/>
    </location>
</feature>
<dbReference type="Proteomes" id="UP000604046">
    <property type="component" value="Unassembled WGS sequence"/>
</dbReference>
<protein>
    <recommendedName>
        <fullName evidence="7">Apple domain-containing protein</fullName>
    </recommendedName>
</protein>
<organism evidence="8 9">
    <name type="scientific">Symbiodinium natans</name>
    <dbReference type="NCBI Taxonomy" id="878477"/>
    <lineage>
        <taxon>Eukaryota</taxon>
        <taxon>Sar</taxon>
        <taxon>Alveolata</taxon>
        <taxon>Dinophyceae</taxon>
        <taxon>Suessiales</taxon>
        <taxon>Symbiodiniaceae</taxon>
        <taxon>Symbiodinium</taxon>
    </lineage>
</organism>
<feature type="compositionally biased region" description="Gly residues" evidence="5">
    <location>
        <begin position="600"/>
        <end position="613"/>
    </location>
</feature>
<dbReference type="Gene3D" id="2.20.100.10">
    <property type="entry name" value="Thrombospondin type-1 (TSP1) repeat"/>
    <property type="match status" value="1"/>
</dbReference>
<feature type="compositionally biased region" description="Polar residues" evidence="5">
    <location>
        <begin position="4755"/>
        <end position="4769"/>
    </location>
</feature>
<dbReference type="InterPro" id="IPR011936">
    <property type="entry name" value="Myxo_disulph_rpt"/>
</dbReference>
<feature type="compositionally biased region" description="Gly residues" evidence="5">
    <location>
        <begin position="214"/>
        <end position="239"/>
    </location>
</feature>
<feature type="signal peptide" evidence="6">
    <location>
        <begin position="1"/>
        <end position="16"/>
    </location>
</feature>
<dbReference type="EMBL" id="CAJNDS010002374">
    <property type="protein sequence ID" value="CAE7453803.1"/>
    <property type="molecule type" value="Genomic_DNA"/>
</dbReference>
<feature type="coiled-coil region" evidence="4">
    <location>
        <begin position="3168"/>
        <end position="3195"/>
    </location>
</feature>
<feature type="compositionally biased region" description="Gly residues" evidence="5">
    <location>
        <begin position="176"/>
        <end position="185"/>
    </location>
</feature>
<dbReference type="NCBIfam" id="TIGR02232">
    <property type="entry name" value="myxo_disulf_rpt"/>
    <property type="match status" value="2"/>
</dbReference>
<dbReference type="GO" id="GO:0006508">
    <property type="term" value="P:proteolysis"/>
    <property type="evidence" value="ECO:0007669"/>
    <property type="project" value="InterPro"/>
</dbReference>
<dbReference type="InterPro" id="IPR036383">
    <property type="entry name" value="TSP1_rpt_sf"/>
</dbReference>
<keyword evidence="9" id="KW-1185">Reference proteome</keyword>
<dbReference type="InterPro" id="IPR049304">
    <property type="entry name" value="Gly_rich_dom"/>
</dbReference>
<feature type="compositionally biased region" description="Gly residues" evidence="5">
    <location>
        <begin position="471"/>
        <end position="481"/>
    </location>
</feature>
<feature type="compositionally biased region" description="Gly residues" evidence="5">
    <location>
        <begin position="511"/>
        <end position="520"/>
    </location>
</feature>
<gene>
    <name evidence="8" type="ORF">SNAT2548_LOCUS24912</name>
</gene>